<keyword evidence="3" id="KW-1185">Reference proteome</keyword>
<dbReference type="Proteomes" id="UP000286208">
    <property type="component" value="Unassembled WGS sequence"/>
</dbReference>
<evidence type="ECO:0000259" key="1">
    <source>
        <dbReference type="SMART" id="SM00871"/>
    </source>
</evidence>
<dbReference type="Gene3D" id="3.20.80.10">
    <property type="entry name" value="Regulatory factor, effector binding domain"/>
    <property type="match status" value="1"/>
</dbReference>
<dbReference type="EMBL" id="RKLP01000002">
    <property type="protein sequence ID" value="RVW10767.1"/>
    <property type="molecule type" value="Genomic_DNA"/>
</dbReference>
<evidence type="ECO:0000313" key="2">
    <source>
        <dbReference type="EMBL" id="RVW10767.1"/>
    </source>
</evidence>
<accession>A0A3S3AKX5</accession>
<dbReference type="OrthoDB" id="7849865at2"/>
<evidence type="ECO:0000313" key="3">
    <source>
        <dbReference type="Proteomes" id="UP000286208"/>
    </source>
</evidence>
<dbReference type="Pfam" id="PF06445">
    <property type="entry name" value="GyrI-like"/>
    <property type="match status" value="1"/>
</dbReference>
<feature type="domain" description="AraC effector-binding" evidence="1">
    <location>
        <begin position="4"/>
        <end position="156"/>
    </location>
</feature>
<proteinExistence type="predicted"/>
<dbReference type="InterPro" id="IPR010499">
    <property type="entry name" value="AraC_E-bd"/>
</dbReference>
<name>A0A3S3AKX5_9NOCA</name>
<protein>
    <submittedName>
        <fullName evidence="2">AraC family transcriptional regulator</fullName>
    </submittedName>
</protein>
<organism evidence="2 3">
    <name type="scientific">Prescottella agglutinans</name>
    <dbReference type="NCBI Taxonomy" id="1644129"/>
    <lineage>
        <taxon>Bacteria</taxon>
        <taxon>Bacillati</taxon>
        <taxon>Actinomycetota</taxon>
        <taxon>Actinomycetes</taxon>
        <taxon>Mycobacteriales</taxon>
        <taxon>Nocardiaceae</taxon>
        <taxon>Prescottella</taxon>
    </lineage>
</organism>
<sequence length="158" mass="17035">MSHDEIVIKSVPGVRVAELTGTAGGFDPERIGPVVKPLFGALMDGLADAGIEGVGPAVAYYERTPVGEDVVVHAGIPVSPEVRSGRGFAVLDLPEIPRAATLVYRGAMEHVLPAWRSLEQWIDENGYRADGPARERYLVYTENPDDWVTELQVPVTAS</sequence>
<comment type="caution">
    <text evidence="2">The sequence shown here is derived from an EMBL/GenBank/DDBJ whole genome shotgun (WGS) entry which is preliminary data.</text>
</comment>
<dbReference type="RefSeq" id="WP_127915210.1">
    <property type="nucleotide sequence ID" value="NZ_RKLP01000002.1"/>
</dbReference>
<dbReference type="InterPro" id="IPR029442">
    <property type="entry name" value="GyrI-like"/>
</dbReference>
<dbReference type="SUPFAM" id="SSF55136">
    <property type="entry name" value="Probable bacterial effector-binding domain"/>
    <property type="match status" value="1"/>
</dbReference>
<gene>
    <name evidence="2" type="ORF">EGT67_06395</name>
</gene>
<reference evidence="2 3" key="1">
    <citation type="submission" date="2018-11" db="EMBL/GenBank/DDBJ databases">
        <title>Rhodococcus spongicola sp. nov. and Rhodococcus xishaensis sp. nov. from marine sponges.</title>
        <authorList>
            <person name="Li L."/>
            <person name="Lin H.W."/>
        </authorList>
    </citation>
    <scope>NUCLEOTIDE SEQUENCE [LARGE SCALE GENOMIC DNA]</scope>
    <source>
        <strain evidence="2 3">CCTCC AB2014297</strain>
    </source>
</reference>
<dbReference type="AlphaFoldDB" id="A0A3S3AKX5"/>
<dbReference type="InterPro" id="IPR011256">
    <property type="entry name" value="Reg_factor_effector_dom_sf"/>
</dbReference>
<dbReference type="SMART" id="SM00871">
    <property type="entry name" value="AraC_E_bind"/>
    <property type="match status" value="1"/>
</dbReference>